<dbReference type="EMBL" id="JAUSUY010000004">
    <property type="protein sequence ID" value="MDT3425589.1"/>
    <property type="molecule type" value="Genomic_DNA"/>
</dbReference>
<sequence length="56" mass="6443">MTLTVHNLMAFDQQYFRPHPAVAQKRETAHEKSQSFQDILNEKMNSGGAGLNKRNR</sequence>
<proteinExistence type="predicted"/>
<keyword evidence="2" id="KW-1185">Reference proteome</keyword>
<protein>
    <submittedName>
        <fullName evidence="1">Uncharacterized protein</fullName>
    </submittedName>
</protein>
<name>A0ABU3H433_9BACL</name>
<reference evidence="1 2" key="1">
    <citation type="submission" date="2023-07" db="EMBL/GenBank/DDBJ databases">
        <title>Genomic Encyclopedia of Type Strains, Phase IV (KMG-IV): sequencing the most valuable type-strain genomes for metagenomic binning, comparative biology and taxonomic classification.</title>
        <authorList>
            <person name="Goeker M."/>
        </authorList>
    </citation>
    <scope>NUCLEOTIDE SEQUENCE [LARGE SCALE GENOMIC DNA]</scope>
    <source>
        <strain evidence="1 2">T98</strain>
    </source>
</reference>
<accession>A0ABU3H433</accession>
<dbReference type="Proteomes" id="UP001248709">
    <property type="component" value="Unassembled WGS sequence"/>
</dbReference>
<gene>
    <name evidence="1" type="ORF">J2Z22_001108</name>
</gene>
<evidence type="ECO:0000313" key="2">
    <source>
        <dbReference type="Proteomes" id="UP001248709"/>
    </source>
</evidence>
<organism evidence="1 2">
    <name type="scientific">Paenibacillus forsythiae</name>
    <dbReference type="NCBI Taxonomy" id="365616"/>
    <lineage>
        <taxon>Bacteria</taxon>
        <taxon>Bacillati</taxon>
        <taxon>Bacillota</taxon>
        <taxon>Bacilli</taxon>
        <taxon>Bacillales</taxon>
        <taxon>Paenibacillaceae</taxon>
        <taxon>Paenibacillus</taxon>
    </lineage>
</organism>
<comment type="caution">
    <text evidence="1">The sequence shown here is derived from an EMBL/GenBank/DDBJ whole genome shotgun (WGS) entry which is preliminary data.</text>
</comment>
<evidence type="ECO:0000313" key="1">
    <source>
        <dbReference type="EMBL" id="MDT3425589.1"/>
    </source>
</evidence>
<dbReference type="RefSeq" id="WP_156940601.1">
    <property type="nucleotide sequence ID" value="NZ_JAUSUY010000004.1"/>
</dbReference>